<sequence>MSQTFELVNLNASDVSHQEGSKNIIAAGHESSDDGLDPYEFISQDETKRIQVKMKPQSPDETSTILNSDLESNSDYMTKTLSASRLMESLNSVASLSLTDLPHQAHTQESPLVFLQRRNDFLEKKSRSLIARHQAELAAGSNCVLIREEILNLFRMQSENNLQLHEVYNRELDSSNEFLKKLRRWEKKRIGVLNKVQLIKSKNNKFGVKLKDLLTQRDLIDLELDSLQKRIEALSSKRTAIESEIGETISVLESKSSKYVSLFKSLEKQGIEVVLRYLQRDSAQQHSVSSLIKMTPVKTDFNSGIDDIIQVLAMPRLQSEGEKRTQNFECQQDDSSLFDKPNDIGMKPYDATTFHDTQQQSNVTGYEAGFLTGAEQVVRVKENLSSFLATVFARPTRDIKHPKNLDDELNLITEMMDLDVILHFLASKSEALTELIAKTTILAHSDHKDSLRWSNLSTFINSQEDKIFEVLEASSQTDQVASILGDSFTQLYEQLKHLDVVDCKKLYSIVLYNETKNIASALYQVTGSHDYLDKVNSFVISENPGTPIDNRYLLESRITFAENNQTQPIVGTSEKTTKHNNFKSSLHGFSPRVSSKALKKE</sequence>
<keyword evidence="1" id="KW-0175">Coiled coil</keyword>
<reference evidence="2 3" key="1">
    <citation type="submission" date="2023-10" db="EMBL/GenBank/DDBJ databases">
        <title>Draft Genome Sequence of Candida saopaulonensis from a very Premature Infant with Sepsis.</title>
        <authorList>
            <person name="Ning Y."/>
            <person name="Dai R."/>
            <person name="Xiao M."/>
            <person name="Xu Y."/>
            <person name="Yan Q."/>
            <person name="Zhang L."/>
        </authorList>
    </citation>
    <scope>NUCLEOTIDE SEQUENCE [LARGE SCALE GENOMIC DNA]</scope>
    <source>
        <strain evidence="2 3">19XY460</strain>
    </source>
</reference>
<dbReference type="KEGG" id="asau:88171382"/>
<organism evidence="2 3">
    <name type="scientific">Australozyma saopauloensis</name>
    <dbReference type="NCBI Taxonomy" id="291208"/>
    <lineage>
        <taxon>Eukaryota</taxon>
        <taxon>Fungi</taxon>
        <taxon>Dikarya</taxon>
        <taxon>Ascomycota</taxon>
        <taxon>Saccharomycotina</taxon>
        <taxon>Pichiomycetes</taxon>
        <taxon>Metschnikowiaceae</taxon>
        <taxon>Australozyma</taxon>
    </lineage>
</organism>
<evidence type="ECO:0000313" key="3">
    <source>
        <dbReference type="Proteomes" id="UP001338582"/>
    </source>
</evidence>
<name>A0AAX4H3V4_9ASCO</name>
<feature type="coiled-coil region" evidence="1">
    <location>
        <begin position="210"/>
        <end position="244"/>
    </location>
</feature>
<dbReference type="AlphaFoldDB" id="A0AAX4H3V4"/>
<dbReference type="RefSeq" id="XP_062875475.1">
    <property type="nucleotide sequence ID" value="XM_063019405.1"/>
</dbReference>
<dbReference type="GeneID" id="88171382"/>
<evidence type="ECO:0000313" key="2">
    <source>
        <dbReference type="EMBL" id="WPK23088.1"/>
    </source>
</evidence>
<protein>
    <submittedName>
        <fullName evidence="2">Uncharacterized protein</fullName>
    </submittedName>
</protein>
<accession>A0AAX4H3V4</accession>
<dbReference type="Proteomes" id="UP001338582">
    <property type="component" value="Chromosome 1"/>
</dbReference>
<dbReference type="EMBL" id="CP138894">
    <property type="protein sequence ID" value="WPK23088.1"/>
    <property type="molecule type" value="Genomic_DNA"/>
</dbReference>
<proteinExistence type="predicted"/>
<keyword evidence="3" id="KW-1185">Reference proteome</keyword>
<evidence type="ECO:0000256" key="1">
    <source>
        <dbReference type="SAM" id="Coils"/>
    </source>
</evidence>
<gene>
    <name evidence="2" type="ORF">PUMCH_000313</name>
</gene>